<dbReference type="Gene3D" id="3.40.50.2000">
    <property type="entry name" value="Glycogen Phosphorylase B"/>
    <property type="match status" value="2"/>
</dbReference>
<dbReference type="EMBL" id="FOMR01000003">
    <property type="protein sequence ID" value="SFD67144.1"/>
    <property type="molecule type" value="Genomic_DNA"/>
</dbReference>
<dbReference type="PANTHER" id="PTHR45947:SF3">
    <property type="entry name" value="SULFOQUINOVOSYL TRANSFERASE SQD2"/>
    <property type="match status" value="1"/>
</dbReference>
<evidence type="ECO:0000313" key="2">
    <source>
        <dbReference type="EMBL" id="SFD67144.1"/>
    </source>
</evidence>
<protein>
    <submittedName>
        <fullName evidence="2">Glycosyltransferase EpsF</fullName>
    </submittedName>
</protein>
<name>A0A1I1U8Z6_9BACI</name>
<dbReference type="Pfam" id="PF13439">
    <property type="entry name" value="Glyco_transf_4"/>
    <property type="match status" value="1"/>
</dbReference>
<keyword evidence="3" id="KW-1185">Reference proteome</keyword>
<proteinExistence type="predicted"/>
<dbReference type="OrthoDB" id="9804196at2"/>
<dbReference type="GO" id="GO:0016757">
    <property type="term" value="F:glycosyltransferase activity"/>
    <property type="evidence" value="ECO:0007669"/>
    <property type="project" value="TreeGrafter"/>
</dbReference>
<dbReference type="Proteomes" id="UP000199474">
    <property type="component" value="Unassembled WGS sequence"/>
</dbReference>
<dbReference type="InterPro" id="IPR028098">
    <property type="entry name" value="Glyco_trans_4-like_N"/>
</dbReference>
<accession>A0A1I1U8Z6</accession>
<dbReference type="SUPFAM" id="SSF53756">
    <property type="entry name" value="UDP-Glycosyltransferase/glycogen phosphorylase"/>
    <property type="match status" value="1"/>
</dbReference>
<reference evidence="3" key="1">
    <citation type="submission" date="2016-10" db="EMBL/GenBank/DDBJ databases">
        <authorList>
            <person name="Varghese N."/>
            <person name="Submissions S."/>
        </authorList>
    </citation>
    <scope>NUCLEOTIDE SEQUENCE [LARGE SCALE GENOMIC DNA]</scope>
    <source>
        <strain evidence="3">DSM 22530</strain>
    </source>
</reference>
<dbReference type="PANTHER" id="PTHR45947">
    <property type="entry name" value="SULFOQUINOVOSYL TRANSFERASE SQD2"/>
    <property type="match status" value="1"/>
</dbReference>
<dbReference type="AlphaFoldDB" id="A0A1I1U8Z6"/>
<evidence type="ECO:0000313" key="3">
    <source>
        <dbReference type="Proteomes" id="UP000199474"/>
    </source>
</evidence>
<gene>
    <name evidence="2" type="ORF">SAMN05216238_10382</name>
</gene>
<dbReference type="STRING" id="640948.SAMN05216238_10382"/>
<feature type="domain" description="Glycosyltransferase subfamily 4-like N-terminal" evidence="1">
    <location>
        <begin position="20"/>
        <end position="175"/>
    </location>
</feature>
<dbReference type="Pfam" id="PF13692">
    <property type="entry name" value="Glyco_trans_1_4"/>
    <property type="match status" value="1"/>
</dbReference>
<keyword evidence="2" id="KW-0808">Transferase</keyword>
<dbReference type="InterPro" id="IPR050194">
    <property type="entry name" value="Glycosyltransferase_grp1"/>
</dbReference>
<dbReference type="RefSeq" id="WP_090082335.1">
    <property type="nucleotide sequence ID" value="NZ_FOMR01000003.1"/>
</dbReference>
<evidence type="ECO:0000259" key="1">
    <source>
        <dbReference type="Pfam" id="PF13439"/>
    </source>
</evidence>
<organism evidence="2 3">
    <name type="scientific">Lentibacillus persicus</name>
    <dbReference type="NCBI Taxonomy" id="640948"/>
    <lineage>
        <taxon>Bacteria</taxon>
        <taxon>Bacillati</taxon>
        <taxon>Bacillota</taxon>
        <taxon>Bacilli</taxon>
        <taxon>Bacillales</taxon>
        <taxon>Bacillaceae</taxon>
        <taxon>Lentibacillus</taxon>
    </lineage>
</organism>
<dbReference type="CDD" id="cd03812">
    <property type="entry name" value="GT4_CapH-like"/>
    <property type="match status" value="1"/>
</dbReference>
<sequence length="384" mass="42706">MSTNRPIKILHVVGAMNRAGTETMLMNIFRYMKHEGITFDFISYSQEEAHYDREIMEMGGRIIRLTKTNSVKAIYETIKHYGPYDAVHAHTLFHCGVALLAALLAGVKIRIAHAHTTSDDTSTLARKVYTTIMRPLINALSTQALACSEQAGRYLFGAKKVQKSDYTYFPNVIEYEKFLSKPEASVNRFKMEAGCGKNLIIGHIGRFIAAKNHEFLLDVMKYAVKKEPAIQLLLVGDGDLRAQIEAKARSEGLTDNIYFAGIREDVAAMLHSMDVFVFPSLYEGLGLVLLEAQACGVPALVSEAIQPEADLRVGLVSRKKLSDGPKAWADEIIELSSQKETNTSKIKAGFETNGYSLPKAINALIRLYNPETGGAYERHIDHLF</sequence>